<evidence type="ECO:0000256" key="1">
    <source>
        <dbReference type="SAM" id="MobiDB-lite"/>
    </source>
</evidence>
<name>A0A2M4ASP6_9DIPT</name>
<dbReference type="AlphaFoldDB" id="A0A2M4ASP6"/>
<protein>
    <submittedName>
        <fullName evidence="2">Uncharacterized protein</fullName>
    </submittedName>
</protein>
<organism evidence="2">
    <name type="scientific">Anopheles triannulatus</name>
    <dbReference type="NCBI Taxonomy" id="58253"/>
    <lineage>
        <taxon>Eukaryota</taxon>
        <taxon>Metazoa</taxon>
        <taxon>Ecdysozoa</taxon>
        <taxon>Arthropoda</taxon>
        <taxon>Hexapoda</taxon>
        <taxon>Insecta</taxon>
        <taxon>Pterygota</taxon>
        <taxon>Neoptera</taxon>
        <taxon>Endopterygota</taxon>
        <taxon>Diptera</taxon>
        <taxon>Nematocera</taxon>
        <taxon>Culicoidea</taxon>
        <taxon>Culicidae</taxon>
        <taxon>Anophelinae</taxon>
        <taxon>Anopheles</taxon>
    </lineage>
</organism>
<feature type="compositionally biased region" description="Polar residues" evidence="1">
    <location>
        <begin position="396"/>
        <end position="414"/>
    </location>
</feature>
<sequence>MAACGVCALPVTGDAVLCSGWRRGVPCNKRFHAECFILGKQCARKILSTRSLMWFCDDCLQVFLAPSWSPPSEIACLLDEKLAGLVDEIEHRLSHVPLPGGKSGASPQSAGKVGKTTEHCSPPSTTAARSTRAQPQKSVRSTTAPHSMGPTPCVGLAASSGSLSVGSSTNAGSNNAANNASNATTIATNDATNIAASSAASGAATYTTERTSPPSSTAVRSTCAQPQKSVWSTTAPHTTAPTVTSPRGGSSKSSNCAVAATTSPAPSSEVGALQFGSGTLPAGSGIEDCLAVRRCWLYLSGFKPSCSDVVVAGFVKSRLSSEDVVVRRLTKAGTNTIGLSFVSFKVGLPLHLRGIALSSATWPSALRFGEFVNRPAAKANRPRLSSSDDPLLAPQSVDTASSQQPSVELNGPSA</sequence>
<feature type="region of interest" description="Disordered" evidence="1">
    <location>
        <begin position="200"/>
        <end position="268"/>
    </location>
</feature>
<feature type="compositionally biased region" description="Low complexity" evidence="1">
    <location>
        <begin position="232"/>
        <end position="246"/>
    </location>
</feature>
<feature type="region of interest" description="Disordered" evidence="1">
    <location>
        <begin position="378"/>
        <end position="414"/>
    </location>
</feature>
<reference evidence="2" key="1">
    <citation type="submission" date="2018-01" db="EMBL/GenBank/DDBJ databases">
        <title>An insight into the sialome of Amazonian anophelines.</title>
        <authorList>
            <person name="Ribeiro J.M."/>
            <person name="Scarpassa V."/>
            <person name="Calvo E."/>
        </authorList>
    </citation>
    <scope>NUCLEOTIDE SEQUENCE</scope>
    <source>
        <tissue evidence="2">Salivary glands</tissue>
    </source>
</reference>
<feature type="region of interest" description="Disordered" evidence="1">
    <location>
        <begin position="96"/>
        <end position="155"/>
    </location>
</feature>
<evidence type="ECO:0000313" key="2">
    <source>
        <dbReference type="EMBL" id="MBW43799.1"/>
    </source>
</evidence>
<feature type="compositionally biased region" description="Low complexity" evidence="1">
    <location>
        <begin position="259"/>
        <end position="268"/>
    </location>
</feature>
<dbReference type="InterPro" id="IPR013083">
    <property type="entry name" value="Znf_RING/FYVE/PHD"/>
</dbReference>
<dbReference type="Gene3D" id="3.30.40.10">
    <property type="entry name" value="Zinc/RING finger domain, C3HC4 (zinc finger)"/>
    <property type="match status" value="1"/>
</dbReference>
<accession>A0A2M4ASP6</accession>
<dbReference type="EMBL" id="GGFK01010478">
    <property type="protein sequence ID" value="MBW43799.1"/>
    <property type="molecule type" value="Transcribed_RNA"/>
</dbReference>
<feature type="compositionally biased region" description="Polar residues" evidence="1">
    <location>
        <begin position="209"/>
        <end position="231"/>
    </location>
</feature>
<feature type="compositionally biased region" description="Polar residues" evidence="1">
    <location>
        <begin position="247"/>
        <end position="256"/>
    </location>
</feature>
<feature type="compositionally biased region" description="Polar residues" evidence="1">
    <location>
        <begin position="122"/>
        <end position="145"/>
    </location>
</feature>
<proteinExistence type="predicted"/>